<gene>
    <name evidence="1" type="ORF">RFI_03990</name>
</gene>
<dbReference type="Pfam" id="PF01344">
    <property type="entry name" value="Kelch_1"/>
    <property type="match status" value="1"/>
</dbReference>
<comment type="caution">
    <text evidence="1">The sequence shown here is derived from an EMBL/GenBank/DDBJ whole genome shotgun (WGS) entry which is preliminary data.</text>
</comment>
<protein>
    <recommendedName>
        <fullName evidence="3">Kelch motif family protein</fullName>
    </recommendedName>
</protein>
<reference evidence="1 2" key="1">
    <citation type="journal article" date="2013" name="Curr. Biol.">
        <title>The Genome of the Foraminiferan Reticulomyxa filosa.</title>
        <authorList>
            <person name="Glockner G."/>
            <person name="Hulsmann N."/>
            <person name="Schleicher M."/>
            <person name="Noegel A.A."/>
            <person name="Eichinger L."/>
            <person name="Gallinger C."/>
            <person name="Pawlowski J."/>
            <person name="Sierra R."/>
            <person name="Euteneuer U."/>
            <person name="Pillet L."/>
            <person name="Moustafa A."/>
            <person name="Platzer M."/>
            <person name="Groth M."/>
            <person name="Szafranski K."/>
            <person name="Schliwa M."/>
        </authorList>
    </citation>
    <scope>NUCLEOTIDE SEQUENCE [LARGE SCALE GENOMIC DNA]</scope>
</reference>
<dbReference type="Gene3D" id="2.120.10.80">
    <property type="entry name" value="Kelch-type beta propeller"/>
    <property type="match status" value="1"/>
</dbReference>
<dbReference type="AlphaFoldDB" id="X6P4H5"/>
<evidence type="ECO:0000313" key="1">
    <source>
        <dbReference type="EMBL" id="ETO33116.1"/>
    </source>
</evidence>
<dbReference type="OrthoDB" id="1022638at2759"/>
<proteinExistence type="predicted"/>
<name>X6P4H5_RETFI</name>
<accession>X6P4H5</accession>
<dbReference type="EMBL" id="ASPP01003659">
    <property type="protein sequence ID" value="ETO33116.1"/>
    <property type="molecule type" value="Genomic_DNA"/>
</dbReference>
<evidence type="ECO:0008006" key="3">
    <source>
        <dbReference type="Google" id="ProtNLM"/>
    </source>
</evidence>
<dbReference type="InterPro" id="IPR011043">
    <property type="entry name" value="Gal_Oxase/kelch_b-propeller"/>
</dbReference>
<organism evidence="1 2">
    <name type="scientific">Reticulomyxa filosa</name>
    <dbReference type="NCBI Taxonomy" id="46433"/>
    <lineage>
        <taxon>Eukaryota</taxon>
        <taxon>Sar</taxon>
        <taxon>Rhizaria</taxon>
        <taxon>Retaria</taxon>
        <taxon>Foraminifera</taxon>
        <taxon>Monothalamids</taxon>
        <taxon>Reticulomyxidae</taxon>
        <taxon>Reticulomyxa</taxon>
    </lineage>
</organism>
<dbReference type="SUPFAM" id="SSF50965">
    <property type="entry name" value="Galactose oxidase, central domain"/>
    <property type="match status" value="1"/>
</dbReference>
<dbReference type="InterPro" id="IPR015915">
    <property type="entry name" value="Kelch-typ_b-propeller"/>
</dbReference>
<dbReference type="Proteomes" id="UP000023152">
    <property type="component" value="Unassembled WGS sequence"/>
</dbReference>
<keyword evidence="2" id="KW-1185">Reference proteome</keyword>
<dbReference type="InterPro" id="IPR006652">
    <property type="entry name" value="Kelch_1"/>
</dbReference>
<sequence length="342" mass="40080">MGNRTTAQKHLINSFQTLEELPTLLEDSQCVLHKHEILICGGKRQNACYSYDILKNKYKFICEYPSHVKLKGHCVVKLIDNNKNSNEITLLSFGSSLFGKNKHTLVMKYVSVWSNILDISNKSNEFNNYNQWVPFTDNDNHPIIIASDYANYTGVRAVIGGSNNHLLFITYIPHNIRLSIEYDENNNIFQFQRLPVCEKIAPLSYYAHVCINDIILFFGGWNGRFNNVVVSKSVYKYSIRENKWTTFQNTLPSRLRGCVAILDEEDNYIHIIGGRDHEKKVLTHMKTKVRVWDPSQLVMIYLFFYETKLVIQYWIRILKIKLGWIDDFDKIIIKYNRTKYIL</sequence>
<evidence type="ECO:0000313" key="2">
    <source>
        <dbReference type="Proteomes" id="UP000023152"/>
    </source>
</evidence>